<evidence type="ECO:0000256" key="1">
    <source>
        <dbReference type="SAM" id="SignalP"/>
    </source>
</evidence>
<comment type="caution">
    <text evidence="2">The sequence shown here is derived from an EMBL/GenBank/DDBJ whole genome shotgun (WGS) entry which is preliminary data.</text>
</comment>
<protein>
    <recommendedName>
        <fullName evidence="4">Lipoprotein</fullName>
    </recommendedName>
</protein>
<feature type="signal peptide" evidence="1">
    <location>
        <begin position="1"/>
        <end position="19"/>
    </location>
</feature>
<evidence type="ECO:0000313" key="2">
    <source>
        <dbReference type="EMBL" id="OOQ59853.1"/>
    </source>
</evidence>
<sequence>MKKVFFSAAMLLALAIVWASCQKNTTNPSAQASDAGKLKTADIGMWHNTALDLLAQQQSTLKVNSTGGSVQPTFNEVREKLIVSLVKENPEIFNEGEIRKSLKALDATKNAATIHAWGKMDGLDKLSSIIETLKDRNDISQQLVNALEDIHKQTKSGVDVETILVSVNKLTTTNFSEKDRKFADAFAVVYNSSYNYWSASAKSANGLKINKVAEPGPSGCNQVIIAADAAGALYGMITGPISSVLEAAAFSFLASINPPCEPAS</sequence>
<keyword evidence="3" id="KW-1185">Reference proteome</keyword>
<name>A0A1S9PFX8_9SPHI</name>
<accession>A0A1S9PFX8</accession>
<feature type="chain" id="PRO_5010571957" description="Lipoprotein" evidence="1">
    <location>
        <begin position="20"/>
        <end position="264"/>
    </location>
</feature>
<reference evidence="2 3" key="1">
    <citation type="submission" date="2016-07" db="EMBL/GenBank/DDBJ databases">
        <title>Genomic analysis of zinc-resistant bacterium Mucilaginibacter pedocola TBZ30.</title>
        <authorList>
            <person name="Huang J."/>
            <person name="Tang J."/>
        </authorList>
    </citation>
    <scope>NUCLEOTIDE SEQUENCE [LARGE SCALE GENOMIC DNA]</scope>
    <source>
        <strain evidence="2 3">TBZ30</strain>
    </source>
</reference>
<dbReference type="AlphaFoldDB" id="A0A1S9PFX8"/>
<keyword evidence="1" id="KW-0732">Signal</keyword>
<evidence type="ECO:0000313" key="3">
    <source>
        <dbReference type="Proteomes" id="UP000189739"/>
    </source>
</evidence>
<evidence type="ECO:0008006" key="4">
    <source>
        <dbReference type="Google" id="ProtNLM"/>
    </source>
</evidence>
<dbReference type="PROSITE" id="PS51257">
    <property type="entry name" value="PROKAR_LIPOPROTEIN"/>
    <property type="match status" value="1"/>
</dbReference>
<dbReference type="EMBL" id="MBTF01000012">
    <property type="protein sequence ID" value="OOQ59853.1"/>
    <property type="molecule type" value="Genomic_DNA"/>
</dbReference>
<dbReference type="RefSeq" id="WP_078348608.1">
    <property type="nucleotide sequence ID" value="NZ_MBTF01000012.1"/>
</dbReference>
<proteinExistence type="predicted"/>
<gene>
    <name evidence="2" type="ORF">BC343_06830</name>
</gene>
<organism evidence="2 3">
    <name type="scientific">Mucilaginibacter pedocola</name>
    <dbReference type="NCBI Taxonomy" id="1792845"/>
    <lineage>
        <taxon>Bacteria</taxon>
        <taxon>Pseudomonadati</taxon>
        <taxon>Bacteroidota</taxon>
        <taxon>Sphingobacteriia</taxon>
        <taxon>Sphingobacteriales</taxon>
        <taxon>Sphingobacteriaceae</taxon>
        <taxon>Mucilaginibacter</taxon>
    </lineage>
</organism>
<dbReference type="STRING" id="1792845.BC343_06830"/>
<dbReference type="Proteomes" id="UP000189739">
    <property type="component" value="Unassembled WGS sequence"/>
</dbReference>